<comment type="caution">
    <text evidence="1">The sequence shown here is derived from an EMBL/GenBank/DDBJ whole genome shotgun (WGS) entry which is preliminary data.</text>
</comment>
<reference evidence="1" key="1">
    <citation type="submission" date="2020-11" db="EMBL/GenBank/DDBJ databases">
        <authorList>
            <person name="Whitehead M."/>
        </authorList>
    </citation>
    <scope>NUCLEOTIDE SEQUENCE</scope>
    <source>
        <strain evidence="1">EGII</strain>
    </source>
</reference>
<evidence type="ECO:0000313" key="1">
    <source>
        <dbReference type="EMBL" id="CAD7000044.1"/>
    </source>
</evidence>
<organism evidence="1 2">
    <name type="scientific">Ceratitis capitata</name>
    <name type="common">Mediterranean fruit fly</name>
    <name type="synonym">Tephritis capitata</name>
    <dbReference type="NCBI Taxonomy" id="7213"/>
    <lineage>
        <taxon>Eukaryota</taxon>
        <taxon>Metazoa</taxon>
        <taxon>Ecdysozoa</taxon>
        <taxon>Arthropoda</taxon>
        <taxon>Hexapoda</taxon>
        <taxon>Insecta</taxon>
        <taxon>Pterygota</taxon>
        <taxon>Neoptera</taxon>
        <taxon>Endopterygota</taxon>
        <taxon>Diptera</taxon>
        <taxon>Brachycera</taxon>
        <taxon>Muscomorpha</taxon>
        <taxon>Tephritoidea</taxon>
        <taxon>Tephritidae</taxon>
        <taxon>Ceratitis</taxon>
        <taxon>Ceratitis</taxon>
    </lineage>
</organism>
<accession>A0A811UMP1</accession>
<keyword evidence="2" id="KW-1185">Reference proteome</keyword>
<sequence length="110" mass="12567">MMRRHEEQNRKFRQVAEITYTDHFKGAQMAPTIATTTTSITITIIKYYECRTNNLDGVCESSVALVVKVTWTVAADGGVYKTAGAVNAAYDYVKPSWRKDKQQRWLEKSK</sequence>
<dbReference type="Proteomes" id="UP000606786">
    <property type="component" value="Unassembled WGS sequence"/>
</dbReference>
<proteinExistence type="predicted"/>
<protein>
    <submittedName>
        <fullName evidence="1">(Mediterranean fruit fly) hypothetical protein</fullName>
    </submittedName>
</protein>
<dbReference type="EMBL" id="CAJHJT010000012">
    <property type="protein sequence ID" value="CAD7000044.1"/>
    <property type="molecule type" value="Genomic_DNA"/>
</dbReference>
<name>A0A811UMP1_CERCA</name>
<gene>
    <name evidence="1" type="ORF">CCAP1982_LOCUS8548</name>
</gene>
<evidence type="ECO:0000313" key="2">
    <source>
        <dbReference type="Proteomes" id="UP000606786"/>
    </source>
</evidence>
<dbReference type="AlphaFoldDB" id="A0A811UMP1"/>